<protein>
    <recommendedName>
        <fullName evidence="1">UspA domain-containing protein</fullName>
    </recommendedName>
</protein>
<evidence type="ECO:0000313" key="2">
    <source>
        <dbReference type="EMBL" id="NIJ52558.1"/>
    </source>
</evidence>
<dbReference type="SUPFAM" id="SSF52402">
    <property type="entry name" value="Adenine nucleotide alpha hydrolases-like"/>
    <property type="match status" value="2"/>
</dbReference>
<keyword evidence="3" id="KW-1185">Reference proteome</keyword>
<dbReference type="Gene3D" id="3.40.50.12370">
    <property type="match status" value="1"/>
</dbReference>
<comment type="caution">
    <text evidence="2">The sequence shown here is derived from an EMBL/GenBank/DDBJ whole genome shotgun (WGS) entry which is preliminary data.</text>
</comment>
<sequence length="279" mass="31959">MKNILLAINPDKPGLPCLQFGCYLAQLTQSRLTAVFLENRQADPTPSLEIRYSMPYVETIVDSDLPNYAEHEETRSIYIEIFKKICEDRGVRYNIHQDLNSPLEGIIAESRFADVLLISRDISFEDQSVDVPSGFVKNILAKTECPIIAAPITFDEVDEILFAFDDSRSSAFALKQFSYLFPELEDLKLTMLHVRKDEDEDELRTEKLSQWVSNHYNYPVFKVVTGNPVPELFKYLSDKKRTFVIMGSYGRSSLSTMLDPSTADSLLENLDLPFFFTHN</sequence>
<feature type="domain" description="UspA" evidence="1">
    <location>
        <begin position="160"/>
        <end position="273"/>
    </location>
</feature>
<proteinExistence type="predicted"/>
<gene>
    <name evidence="2" type="ORF">FHS68_001728</name>
</gene>
<dbReference type="InterPro" id="IPR006016">
    <property type="entry name" value="UspA"/>
</dbReference>
<dbReference type="RefSeq" id="WP_167269107.1">
    <property type="nucleotide sequence ID" value="NZ_JAASQJ010000002.1"/>
</dbReference>
<organism evidence="2 3">
    <name type="scientific">Dyadobacter arcticus</name>
    <dbReference type="NCBI Taxonomy" id="1078754"/>
    <lineage>
        <taxon>Bacteria</taxon>
        <taxon>Pseudomonadati</taxon>
        <taxon>Bacteroidota</taxon>
        <taxon>Cytophagia</taxon>
        <taxon>Cytophagales</taxon>
        <taxon>Spirosomataceae</taxon>
        <taxon>Dyadobacter</taxon>
    </lineage>
</organism>
<evidence type="ECO:0000259" key="1">
    <source>
        <dbReference type="Pfam" id="PF00582"/>
    </source>
</evidence>
<dbReference type="EMBL" id="JAASQJ010000002">
    <property type="protein sequence ID" value="NIJ52558.1"/>
    <property type="molecule type" value="Genomic_DNA"/>
</dbReference>
<dbReference type="Proteomes" id="UP001179181">
    <property type="component" value="Unassembled WGS sequence"/>
</dbReference>
<dbReference type="CDD" id="cd00293">
    <property type="entry name" value="USP-like"/>
    <property type="match status" value="1"/>
</dbReference>
<name>A0ABX0UJ83_9BACT</name>
<accession>A0ABX0UJ83</accession>
<dbReference type="Pfam" id="PF00582">
    <property type="entry name" value="Usp"/>
    <property type="match status" value="1"/>
</dbReference>
<evidence type="ECO:0000313" key="3">
    <source>
        <dbReference type="Proteomes" id="UP001179181"/>
    </source>
</evidence>
<reference evidence="2 3" key="1">
    <citation type="submission" date="2020-03" db="EMBL/GenBank/DDBJ databases">
        <title>Genomic Encyclopedia of Type Strains, Phase IV (KMG-IV): sequencing the most valuable type-strain genomes for metagenomic binning, comparative biology and taxonomic classification.</title>
        <authorList>
            <person name="Goeker M."/>
        </authorList>
    </citation>
    <scope>NUCLEOTIDE SEQUENCE [LARGE SCALE GENOMIC DNA]</scope>
    <source>
        <strain evidence="2 3">DSM 102865</strain>
    </source>
</reference>